<organism evidence="1 2">
    <name type="scientific">Sphingomonas abietis</name>
    <dbReference type="NCBI Taxonomy" id="3012344"/>
    <lineage>
        <taxon>Bacteria</taxon>
        <taxon>Pseudomonadati</taxon>
        <taxon>Pseudomonadota</taxon>
        <taxon>Alphaproteobacteria</taxon>
        <taxon>Sphingomonadales</taxon>
        <taxon>Sphingomonadaceae</taxon>
        <taxon>Sphingomonas</taxon>
    </lineage>
</organism>
<dbReference type="Proteomes" id="UP001210865">
    <property type="component" value="Chromosome"/>
</dbReference>
<evidence type="ECO:0000313" key="2">
    <source>
        <dbReference type="Proteomes" id="UP001210865"/>
    </source>
</evidence>
<dbReference type="InterPro" id="IPR007709">
    <property type="entry name" value="N-FG_amidohydro"/>
</dbReference>
<protein>
    <submittedName>
        <fullName evidence="1">N-formylglutamate amidohydrolase</fullName>
    </submittedName>
</protein>
<name>A0ABY7NJ05_9SPHN</name>
<dbReference type="SUPFAM" id="SSF53187">
    <property type="entry name" value="Zn-dependent exopeptidases"/>
    <property type="match status" value="1"/>
</dbReference>
<evidence type="ECO:0000313" key="1">
    <source>
        <dbReference type="EMBL" id="WBO21473.1"/>
    </source>
</evidence>
<sequence length="261" mass="27423">MSVEPADVFEEIGQAACGEPQKGGILIIADHASAHVPADIDLGISPDILTRHVAVDIGVAPLAAALCARLGCAAILAGVSRLVCDLNREEDAPGLVPEASDGIAIPGNRLDGAGREARIARFFGPYHGAVAAAIGRGEPALLISLHSFTPRLESRPDEARPWQIGILYNQDERAPRVAIPLLEQAGVPTGDNQPYSGRILNATMNHHGEAAGIPYLGIEVRQDLIGDADGVAAWADRLAPIIGATWDRLVIEAHDAPRRLA</sequence>
<proteinExistence type="predicted"/>
<dbReference type="EMBL" id="CP115174">
    <property type="protein sequence ID" value="WBO21473.1"/>
    <property type="molecule type" value="Genomic_DNA"/>
</dbReference>
<gene>
    <name evidence="1" type="ORF">PBT88_14960</name>
</gene>
<accession>A0ABY7NJ05</accession>
<dbReference type="PIRSF" id="PIRSF029730">
    <property type="entry name" value="UCP029730"/>
    <property type="match status" value="1"/>
</dbReference>
<reference evidence="1 2" key="1">
    <citation type="submission" date="2022-12" db="EMBL/GenBank/DDBJ databases">
        <title>Sphingomonas abieness sp. nov., an endophytic bacterium isolated from Abies koreana.</title>
        <authorList>
            <person name="Jiang L."/>
            <person name="Lee J."/>
        </authorList>
    </citation>
    <scope>NUCLEOTIDE SEQUENCE [LARGE SCALE GENOMIC DNA]</scope>
    <source>
        <strain evidence="2">PAMB 00755</strain>
    </source>
</reference>
<dbReference type="InterPro" id="IPR011227">
    <property type="entry name" value="UCP029730"/>
</dbReference>
<dbReference type="RefSeq" id="WP_270076122.1">
    <property type="nucleotide sequence ID" value="NZ_CP115174.1"/>
</dbReference>
<keyword evidence="2" id="KW-1185">Reference proteome</keyword>
<dbReference type="Pfam" id="PF05013">
    <property type="entry name" value="FGase"/>
    <property type="match status" value="1"/>
</dbReference>
<dbReference type="Gene3D" id="3.40.630.40">
    <property type="entry name" value="Zn-dependent exopeptidases"/>
    <property type="match status" value="1"/>
</dbReference>